<feature type="region of interest" description="Disordered" evidence="1">
    <location>
        <begin position="210"/>
        <end position="321"/>
    </location>
</feature>
<dbReference type="STRING" id="6689.A0A3R7PXE5"/>
<feature type="region of interest" description="Disordered" evidence="1">
    <location>
        <begin position="348"/>
        <end position="370"/>
    </location>
</feature>
<proteinExistence type="predicted"/>
<feature type="compositionally biased region" description="Pro residues" evidence="1">
    <location>
        <begin position="288"/>
        <end position="313"/>
    </location>
</feature>
<evidence type="ECO:0000313" key="2">
    <source>
        <dbReference type="EMBL" id="ROT80143.1"/>
    </source>
</evidence>
<evidence type="ECO:0000313" key="3">
    <source>
        <dbReference type="Proteomes" id="UP000283509"/>
    </source>
</evidence>
<dbReference type="EMBL" id="QCYY01001149">
    <property type="protein sequence ID" value="ROT80143.1"/>
    <property type="molecule type" value="Genomic_DNA"/>
</dbReference>
<feature type="compositionally biased region" description="Pro residues" evidence="1">
    <location>
        <begin position="251"/>
        <end position="267"/>
    </location>
</feature>
<protein>
    <submittedName>
        <fullName evidence="2">Uncharacterized protein</fullName>
    </submittedName>
</protein>
<feature type="compositionally biased region" description="Low complexity" evidence="1">
    <location>
        <begin position="230"/>
        <end position="250"/>
    </location>
</feature>
<feature type="compositionally biased region" description="Low complexity" evidence="1">
    <location>
        <begin position="268"/>
        <end position="287"/>
    </location>
</feature>
<feature type="compositionally biased region" description="Basic and acidic residues" evidence="1">
    <location>
        <begin position="361"/>
        <end position="370"/>
    </location>
</feature>
<feature type="compositionally biased region" description="Polar residues" evidence="1">
    <location>
        <begin position="348"/>
        <end position="360"/>
    </location>
</feature>
<reference evidence="2 3" key="2">
    <citation type="submission" date="2019-01" db="EMBL/GenBank/DDBJ databases">
        <title>The decoding of complex shrimp genome reveals the adaptation for benthos swimmer, frequently molting mechanism and breeding impact on genome.</title>
        <authorList>
            <person name="Sun Y."/>
            <person name="Gao Y."/>
            <person name="Yu Y."/>
        </authorList>
    </citation>
    <scope>NUCLEOTIDE SEQUENCE [LARGE SCALE GENOMIC DNA]</scope>
    <source>
        <tissue evidence="2">Muscle</tissue>
    </source>
</reference>
<dbReference type="Proteomes" id="UP000283509">
    <property type="component" value="Unassembled WGS sequence"/>
</dbReference>
<keyword evidence="3" id="KW-1185">Reference proteome</keyword>
<accession>A0A3R7PXE5</accession>
<sequence>MCLSTLLFLSSPSSFYIHCHNTLSFILSLLSSSLKPLPPFFSHSLLSSLINLPLHLFLPSVPLSLPLNISYFLSSSLTPFHFSPPLHLHLFTSFFHLLPLPLSLLFIPLLPHSSTSPPLSSISSLSLSFLFIPLLPHSSTSPSRPPYFFHSRSRPPFPSFVSRSFSLSIPLSHFHFSSTLPPFPLPVSFPPLYPKFPLSLPFLSPPPFHSSDTSTSLTPPPLSHPPTHLPPSLAHTSTSPPPSLLLHIPPSLTPPSHPYPSPPPYPSLPSSAHPSTSLHSPTHLLPLLPTPPPSLHLPPSLPLPSIPLPPSPPKASVGGSAVSRCGLNRHRVRVLSRTPSIRCANQANLPTSASQETGQQTRRENECQRGEVPKRRECRDEAGKLTEIFVQVVDERRQRASASVSEPTRRAFRFVFVSGSGGGFRDVKGSFQFWARVVTPAENFLIWGTKGIPWLVRFAGTALTQTITRLDLALKQDGGVEFLLEEDFSNKKLELLLGQGLKQDSGDYGVFLGGLTNKRNVEFLRDSQKPRGMVEFSQNKKGQSGGILV</sequence>
<dbReference type="AlphaFoldDB" id="A0A3R7PXE5"/>
<reference evidence="2 3" key="1">
    <citation type="submission" date="2018-04" db="EMBL/GenBank/DDBJ databases">
        <authorList>
            <person name="Zhang X."/>
            <person name="Yuan J."/>
            <person name="Li F."/>
            <person name="Xiang J."/>
        </authorList>
    </citation>
    <scope>NUCLEOTIDE SEQUENCE [LARGE SCALE GENOMIC DNA]</scope>
    <source>
        <tissue evidence="2">Muscle</tissue>
    </source>
</reference>
<organism evidence="2 3">
    <name type="scientific">Penaeus vannamei</name>
    <name type="common">Whiteleg shrimp</name>
    <name type="synonym">Litopenaeus vannamei</name>
    <dbReference type="NCBI Taxonomy" id="6689"/>
    <lineage>
        <taxon>Eukaryota</taxon>
        <taxon>Metazoa</taxon>
        <taxon>Ecdysozoa</taxon>
        <taxon>Arthropoda</taxon>
        <taxon>Crustacea</taxon>
        <taxon>Multicrustacea</taxon>
        <taxon>Malacostraca</taxon>
        <taxon>Eumalacostraca</taxon>
        <taxon>Eucarida</taxon>
        <taxon>Decapoda</taxon>
        <taxon>Dendrobranchiata</taxon>
        <taxon>Penaeoidea</taxon>
        <taxon>Penaeidae</taxon>
        <taxon>Penaeus</taxon>
    </lineage>
</organism>
<gene>
    <name evidence="2" type="ORF">C7M84_001142</name>
</gene>
<feature type="compositionally biased region" description="Pro residues" evidence="1">
    <location>
        <begin position="218"/>
        <end position="229"/>
    </location>
</feature>
<comment type="caution">
    <text evidence="2">The sequence shown here is derived from an EMBL/GenBank/DDBJ whole genome shotgun (WGS) entry which is preliminary data.</text>
</comment>
<name>A0A3R7PXE5_PENVA</name>
<evidence type="ECO:0000256" key="1">
    <source>
        <dbReference type="SAM" id="MobiDB-lite"/>
    </source>
</evidence>